<dbReference type="Gene3D" id="3.40.50.720">
    <property type="entry name" value="NAD(P)-binding Rossmann-like Domain"/>
    <property type="match status" value="1"/>
</dbReference>
<dbReference type="InterPro" id="IPR047122">
    <property type="entry name" value="Trans-enoyl_RdTase-like"/>
</dbReference>
<dbReference type="Proteomes" id="UP000309076">
    <property type="component" value="Unassembled WGS sequence"/>
</dbReference>
<evidence type="ECO:0000313" key="5">
    <source>
        <dbReference type="EMBL" id="THW19825.1"/>
    </source>
</evidence>
<evidence type="ECO:0000313" key="11">
    <source>
        <dbReference type="Proteomes" id="UP000308014"/>
    </source>
</evidence>
<evidence type="ECO:0000313" key="12">
    <source>
        <dbReference type="Proteomes" id="UP000309076"/>
    </source>
</evidence>
<dbReference type="SUPFAM" id="SSF50129">
    <property type="entry name" value="GroES-like"/>
    <property type="match status" value="1"/>
</dbReference>
<evidence type="ECO:0000313" key="7">
    <source>
        <dbReference type="EMBL" id="THW47084.1"/>
    </source>
</evidence>
<comment type="subunit">
    <text evidence="2">Monomer.</text>
</comment>
<evidence type="ECO:0000256" key="2">
    <source>
        <dbReference type="ARBA" id="ARBA00011245"/>
    </source>
</evidence>
<dbReference type="Proteomes" id="UP000308014">
    <property type="component" value="Unassembled WGS sequence"/>
</dbReference>
<dbReference type="EMBL" id="QZAL01000226">
    <property type="protein sequence ID" value="THW32970.1"/>
    <property type="molecule type" value="Genomic_DNA"/>
</dbReference>
<dbReference type="Pfam" id="PF08240">
    <property type="entry name" value="ADH_N"/>
    <property type="match status" value="1"/>
</dbReference>
<comment type="caution">
    <text evidence="5">The sequence shown here is derived from an EMBL/GenBank/DDBJ whole genome shotgun (WGS) entry which is preliminary data.</text>
</comment>
<dbReference type="InterPro" id="IPR013149">
    <property type="entry name" value="ADH-like_C"/>
</dbReference>
<dbReference type="OrthoDB" id="48317at2759"/>
<dbReference type="InterPro" id="IPR020843">
    <property type="entry name" value="ER"/>
</dbReference>
<dbReference type="InterPro" id="IPR036291">
    <property type="entry name" value="NAD(P)-bd_dom_sf"/>
</dbReference>
<dbReference type="InterPro" id="IPR013154">
    <property type="entry name" value="ADH-like_N"/>
</dbReference>
<evidence type="ECO:0000313" key="8">
    <source>
        <dbReference type="EMBL" id="THY71607.1"/>
    </source>
</evidence>
<dbReference type="CDD" id="cd08249">
    <property type="entry name" value="enoyl_reductase_like"/>
    <property type="match status" value="1"/>
</dbReference>
<dbReference type="EMBL" id="QZBS01000227">
    <property type="protein sequence ID" value="THZ69649.1"/>
    <property type="molecule type" value="Genomic_DNA"/>
</dbReference>
<keyword evidence="3" id="KW-0560">Oxidoreductase</keyword>
<comment type="similarity">
    <text evidence="1">Belongs to the zinc-containing alcohol dehydrogenase family.</text>
</comment>
<dbReference type="AlphaFoldDB" id="A0A4S8W660"/>
<evidence type="ECO:0000256" key="1">
    <source>
        <dbReference type="ARBA" id="ARBA00008072"/>
    </source>
</evidence>
<evidence type="ECO:0000313" key="10">
    <source>
        <dbReference type="Proteomes" id="UP000305064"/>
    </source>
</evidence>
<gene>
    <name evidence="9" type="ORF">D6C85_06551</name>
    <name evidence="8" type="ORF">D6C94_07480</name>
    <name evidence="7" type="ORF">D6D21_03590</name>
    <name evidence="6" type="ORF">D6D22_09345</name>
    <name evidence="5" type="ORF">D6D24_02624</name>
</gene>
<dbReference type="SMART" id="SM00829">
    <property type="entry name" value="PKS_ER"/>
    <property type="match status" value="1"/>
</dbReference>
<dbReference type="GO" id="GO:0016651">
    <property type="term" value="F:oxidoreductase activity, acting on NAD(P)H"/>
    <property type="evidence" value="ECO:0007669"/>
    <property type="project" value="InterPro"/>
</dbReference>
<name>A0A4S8W660_AURPU</name>
<accession>A0A4S8W660</accession>
<protein>
    <submittedName>
        <fullName evidence="5">GroES-like protein</fullName>
    </submittedName>
</protein>
<evidence type="ECO:0000259" key="4">
    <source>
        <dbReference type="SMART" id="SM00829"/>
    </source>
</evidence>
<dbReference type="EMBL" id="QZBJ01000056">
    <property type="protein sequence ID" value="THY71607.1"/>
    <property type="molecule type" value="Genomic_DNA"/>
</dbReference>
<evidence type="ECO:0000313" key="14">
    <source>
        <dbReference type="Proteomes" id="UP000310687"/>
    </source>
</evidence>
<dbReference type="Proteomes" id="UP000309734">
    <property type="component" value="Unassembled WGS sequence"/>
</dbReference>
<dbReference type="EMBL" id="QZAM01000052">
    <property type="protein sequence ID" value="THW47084.1"/>
    <property type="molecule type" value="Genomic_DNA"/>
</dbReference>
<dbReference type="InterPro" id="IPR011032">
    <property type="entry name" value="GroES-like_sf"/>
</dbReference>
<evidence type="ECO:0000313" key="9">
    <source>
        <dbReference type="EMBL" id="THZ69649.1"/>
    </source>
</evidence>
<evidence type="ECO:0000313" key="13">
    <source>
        <dbReference type="Proteomes" id="UP000309734"/>
    </source>
</evidence>
<reference evidence="10 11" key="1">
    <citation type="submission" date="2018-10" db="EMBL/GenBank/DDBJ databases">
        <title>Fifty Aureobasidium pullulans genomes reveal a recombining polyextremotolerant generalist.</title>
        <authorList>
            <person name="Gostincar C."/>
            <person name="Turk M."/>
            <person name="Zajc J."/>
            <person name="Gunde-Cimerman N."/>
        </authorList>
    </citation>
    <scope>NUCLEOTIDE SEQUENCE [LARGE SCALE GENOMIC DNA]</scope>
    <source>
        <strain evidence="7 12">EXF-10796</strain>
        <strain evidence="6 14">EXF-11013</strain>
        <strain evidence="5 11">EXF-11318</strain>
        <strain evidence="9 13">EXF-3519</strain>
        <strain evidence="8 10">EXF-4256</strain>
    </source>
</reference>
<sequence>MAPSNMKAIKVVEAKKAEIQDVAVPKLRDDYVLVKVDAVALNPTDWKHIDYLANPGATVGCDYAGTVEEVGSAVQKKFSKGDRIAGFSHGVNSANKEDGCFAQYALAKGDVQMKVPESLSTEDAATLGVGVTTVGQARQSANAIGSGLYQSLKLPLPTEPAKQPFPVLIYGASTATGTLAVQYAKLSGLEVIAICSPHNWDLVKSLGADATFDYKDPECSKKIREHTKDNLKHAFDCISEGSSPDICGNALSSKGGVISFLLPAKSSREDVEDKSTLGYTVVGEAFSFGGTPIPAKPEDFEFGRMFWELAEKLFADGKVKAHPKEVRSGGLEGIFGGLNDLKTGKVSGTKLVYKI</sequence>
<dbReference type="PANTHER" id="PTHR45348">
    <property type="entry name" value="HYPOTHETICAL OXIDOREDUCTASE (EUROFUNG)"/>
    <property type="match status" value="1"/>
</dbReference>
<feature type="domain" description="Enoyl reductase (ER)" evidence="4">
    <location>
        <begin position="17"/>
        <end position="352"/>
    </location>
</feature>
<proteinExistence type="inferred from homology"/>
<evidence type="ECO:0000313" key="6">
    <source>
        <dbReference type="EMBL" id="THW32970.1"/>
    </source>
</evidence>
<dbReference type="Pfam" id="PF00107">
    <property type="entry name" value="ADH_zinc_N"/>
    <property type="match status" value="1"/>
</dbReference>
<organism evidence="5 11">
    <name type="scientific">Aureobasidium pullulans</name>
    <name type="common">Black yeast</name>
    <name type="synonym">Pullularia pullulans</name>
    <dbReference type="NCBI Taxonomy" id="5580"/>
    <lineage>
        <taxon>Eukaryota</taxon>
        <taxon>Fungi</taxon>
        <taxon>Dikarya</taxon>
        <taxon>Ascomycota</taxon>
        <taxon>Pezizomycotina</taxon>
        <taxon>Dothideomycetes</taxon>
        <taxon>Dothideomycetidae</taxon>
        <taxon>Dothideales</taxon>
        <taxon>Saccotheciaceae</taxon>
        <taxon>Aureobasidium</taxon>
    </lineage>
</organism>
<dbReference type="Proteomes" id="UP000310687">
    <property type="component" value="Unassembled WGS sequence"/>
</dbReference>
<dbReference type="EMBL" id="QZAJ01000059">
    <property type="protein sequence ID" value="THW19825.1"/>
    <property type="molecule type" value="Genomic_DNA"/>
</dbReference>
<dbReference type="Proteomes" id="UP000305064">
    <property type="component" value="Unassembled WGS sequence"/>
</dbReference>
<dbReference type="PANTHER" id="PTHR45348:SF2">
    <property type="entry name" value="ZINC-TYPE ALCOHOL DEHYDROGENASE-LIKE PROTEIN C2E1P3.01"/>
    <property type="match status" value="1"/>
</dbReference>
<dbReference type="SUPFAM" id="SSF51735">
    <property type="entry name" value="NAD(P)-binding Rossmann-fold domains"/>
    <property type="match status" value="1"/>
</dbReference>
<dbReference type="Gene3D" id="3.90.180.10">
    <property type="entry name" value="Medium-chain alcohol dehydrogenases, catalytic domain"/>
    <property type="match status" value="1"/>
</dbReference>
<evidence type="ECO:0000256" key="3">
    <source>
        <dbReference type="ARBA" id="ARBA00023002"/>
    </source>
</evidence>